<evidence type="ECO:0000313" key="1">
    <source>
        <dbReference type="EMBL" id="MBD5779379.1"/>
    </source>
</evidence>
<reference evidence="1" key="1">
    <citation type="submission" date="2020-09" db="EMBL/GenBank/DDBJ databases">
        <title>Pelagicoccus enzymogenes sp. nov. with an EPS production, isolated from marine sediment.</title>
        <authorList>
            <person name="Feng X."/>
        </authorList>
    </citation>
    <scope>NUCLEOTIDE SEQUENCE</scope>
    <source>
        <strain evidence="1">NFK12</strain>
    </source>
</reference>
<protein>
    <recommendedName>
        <fullName evidence="3">Lipoprotein</fullName>
    </recommendedName>
</protein>
<gene>
    <name evidence="1" type="ORF">IEN85_07720</name>
</gene>
<dbReference type="Proteomes" id="UP000622317">
    <property type="component" value="Unassembled WGS sequence"/>
</dbReference>
<sequence length="462" mass="51948">MKQEHAGAKLLFFVAALALSACSDQRQEPSPKAAEIEEVTNVDDAKSHFLKGIDWSERSGARATLYYDLLKRNDSLGERSSSAMYHPSEYEWFAFIDYEPGAYFKHPTAFAVLTYEEPKIKVYRRSHLPLLNEESIWSSASELLRDENVFYDKSWTQRTPFRDTESILAHKAEHWPPRMSSDRCPNEQRAYAVLIHNLTDLSRSPESIDNLDAMAAALTANGYYVQEFIHDPATGEKRAYLDLAAPKGAGIYQLINFINIHQDFNDCCEEVLVYITGETSLEKSDYREEVSFDIPFAYAGREQNRKPALKFYPEDFAVIFDELKTCHLNFIVDTNNAEGFAADLLRIPNTESVLTACALNEYTYSSAVETLGGGSFEDAFGIAQGEKGSEFTSSVVKALFENAAERKDGDPPEAAAILVKSAFESVKLFDLSYHGGKTNPKLQGRTLNSRCPCGIDHQLTRY</sequence>
<proteinExistence type="predicted"/>
<keyword evidence="2" id="KW-1185">Reference proteome</keyword>
<dbReference type="PROSITE" id="PS51257">
    <property type="entry name" value="PROKAR_LIPOPROTEIN"/>
    <property type="match status" value="1"/>
</dbReference>
<evidence type="ECO:0008006" key="3">
    <source>
        <dbReference type="Google" id="ProtNLM"/>
    </source>
</evidence>
<name>A0A927F6P3_9BACT</name>
<evidence type="ECO:0000313" key="2">
    <source>
        <dbReference type="Proteomes" id="UP000622317"/>
    </source>
</evidence>
<dbReference type="EMBL" id="JACYFG010000007">
    <property type="protein sequence ID" value="MBD5779379.1"/>
    <property type="molecule type" value="Genomic_DNA"/>
</dbReference>
<dbReference type="RefSeq" id="WP_191616507.1">
    <property type="nucleotide sequence ID" value="NZ_JACYFG010000007.1"/>
</dbReference>
<accession>A0A927F6P3</accession>
<comment type="caution">
    <text evidence="1">The sequence shown here is derived from an EMBL/GenBank/DDBJ whole genome shotgun (WGS) entry which is preliminary data.</text>
</comment>
<organism evidence="1 2">
    <name type="scientific">Pelagicoccus enzymogenes</name>
    <dbReference type="NCBI Taxonomy" id="2773457"/>
    <lineage>
        <taxon>Bacteria</taxon>
        <taxon>Pseudomonadati</taxon>
        <taxon>Verrucomicrobiota</taxon>
        <taxon>Opitutia</taxon>
        <taxon>Puniceicoccales</taxon>
        <taxon>Pelagicoccaceae</taxon>
        <taxon>Pelagicoccus</taxon>
    </lineage>
</organism>
<dbReference type="AlphaFoldDB" id="A0A927F6P3"/>